<reference evidence="3" key="1">
    <citation type="journal article" date="2012" name="PLoS Genet.">
        <title>The genomes of the fungal plant pathogens Cladosporium fulvum and Dothistroma septosporum reveal adaptation to different hosts and lifestyles but also signatures of common ancestry.</title>
        <authorList>
            <person name="de Wit P.J.G.M."/>
            <person name="van der Burgt A."/>
            <person name="Oekmen B."/>
            <person name="Stergiopoulos I."/>
            <person name="Abd-Elsalam K.A."/>
            <person name="Aerts A.L."/>
            <person name="Bahkali A.H."/>
            <person name="Beenen H.G."/>
            <person name="Chettri P."/>
            <person name="Cox M.P."/>
            <person name="Datema E."/>
            <person name="de Vries R.P."/>
            <person name="Dhillon B."/>
            <person name="Ganley A.R."/>
            <person name="Griffiths S.A."/>
            <person name="Guo Y."/>
            <person name="Hamelin R.C."/>
            <person name="Henrissat B."/>
            <person name="Kabir M.S."/>
            <person name="Jashni M.K."/>
            <person name="Kema G."/>
            <person name="Klaubauf S."/>
            <person name="Lapidus A."/>
            <person name="Levasseur A."/>
            <person name="Lindquist E."/>
            <person name="Mehrabi R."/>
            <person name="Ohm R.A."/>
            <person name="Owen T.J."/>
            <person name="Salamov A."/>
            <person name="Schwelm A."/>
            <person name="Schijlen E."/>
            <person name="Sun H."/>
            <person name="van den Burg H.A."/>
            <person name="van Ham R.C.H.J."/>
            <person name="Zhang S."/>
            <person name="Goodwin S.B."/>
            <person name="Grigoriev I.V."/>
            <person name="Collemare J."/>
            <person name="Bradshaw R.E."/>
        </authorList>
    </citation>
    <scope>NUCLEOTIDE SEQUENCE [LARGE SCALE GENOMIC DNA]</scope>
    <source>
        <strain evidence="3">NZE10 / CBS 128990</strain>
    </source>
</reference>
<dbReference type="HOGENOM" id="CLU_1447642_0_0_1"/>
<dbReference type="Proteomes" id="UP000016933">
    <property type="component" value="Unassembled WGS sequence"/>
</dbReference>
<dbReference type="OMA" id="ICCRNEN"/>
<organism evidence="2 3">
    <name type="scientific">Dothistroma septosporum (strain NZE10 / CBS 128990)</name>
    <name type="common">Red band needle blight fungus</name>
    <name type="synonym">Mycosphaerella pini</name>
    <dbReference type="NCBI Taxonomy" id="675120"/>
    <lineage>
        <taxon>Eukaryota</taxon>
        <taxon>Fungi</taxon>
        <taxon>Dikarya</taxon>
        <taxon>Ascomycota</taxon>
        <taxon>Pezizomycotina</taxon>
        <taxon>Dothideomycetes</taxon>
        <taxon>Dothideomycetidae</taxon>
        <taxon>Mycosphaerellales</taxon>
        <taxon>Mycosphaerellaceae</taxon>
        <taxon>Dothistroma</taxon>
    </lineage>
</organism>
<reference evidence="2 3" key="2">
    <citation type="journal article" date="2012" name="PLoS Pathog.">
        <title>Diverse lifestyles and strategies of plant pathogenesis encoded in the genomes of eighteen Dothideomycetes fungi.</title>
        <authorList>
            <person name="Ohm R.A."/>
            <person name="Feau N."/>
            <person name="Henrissat B."/>
            <person name="Schoch C.L."/>
            <person name="Horwitz B.A."/>
            <person name="Barry K.W."/>
            <person name="Condon B.J."/>
            <person name="Copeland A.C."/>
            <person name="Dhillon B."/>
            <person name="Glaser F."/>
            <person name="Hesse C.N."/>
            <person name="Kosti I."/>
            <person name="LaButti K."/>
            <person name="Lindquist E.A."/>
            <person name="Lucas S."/>
            <person name="Salamov A.A."/>
            <person name="Bradshaw R.E."/>
            <person name="Ciuffetti L."/>
            <person name="Hamelin R.C."/>
            <person name="Kema G.H.J."/>
            <person name="Lawrence C."/>
            <person name="Scott J.A."/>
            <person name="Spatafora J.W."/>
            <person name="Turgeon B.G."/>
            <person name="de Wit P.J.G.M."/>
            <person name="Zhong S."/>
            <person name="Goodwin S.B."/>
            <person name="Grigoriev I.V."/>
        </authorList>
    </citation>
    <scope>NUCLEOTIDE SEQUENCE [LARGE SCALE GENOMIC DNA]</scope>
    <source>
        <strain evidence="3">NZE10 / CBS 128990</strain>
    </source>
</reference>
<evidence type="ECO:0000313" key="2">
    <source>
        <dbReference type="EMBL" id="EME45900.1"/>
    </source>
</evidence>
<feature type="signal peptide" evidence="1">
    <location>
        <begin position="1"/>
        <end position="18"/>
    </location>
</feature>
<evidence type="ECO:0000256" key="1">
    <source>
        <dbReference type="SAM" id="SignalP"/>
    </source>
</evidence>
<proteinExistence type="predicted"/>
<sequence>MHAFQILAVLTVGAGAVAINNGPVGAWEVANNVASVGTSIASTDKASTFHALRDRIGGLVWRDPYTWDQIPMNCTRRGLCCQTDPRNAILMSDPTTGSELCERTGGKKHHQYDDKRMGNHTVTYIGPHGKSPMKLSAKVCTGAMQDLREECPTNFTVGGFRMTFGGVLFKDDWVYSVNMPTDGKTVT</sequence>
<protein>
    <recommendedName>
        <fullName evidence="4">Ecp2 effector protein domain-containing protein</fullName>
    </recommendedName>
</protein>
<dbReference type="AlphaFoldDB" id="N1PU67"/>
<name>N1PU67_DOTSN</name>
<feature type="chain" id="PRO_5004109604" description="Ecp2 effector protein domain-containing protein" evidence="1">
    <location>
        <begin position="19"/>
        <end position="187"/>
    </location>
</feature>
<accession>N1PU67</accession>
<dbReference type="EMBL" id="KB446537">
    <property type="protein sequence ID" value="EME45900.1"/>
    <property type="molecule type" value="Genomic_DNA"/>
</dbReference>
<evidence type="ECO:0008006" key="4">
    <source>
        <dbReference type="Google" id="ProtNLM"/>
    </source>
</evidence>
<gene>
    <name evidence="2" type="ORF">DOTSEDRAFT_32609</name>
</gene>
<keyword evidence="3" id="KW-1185">Reference proteome</keyword>
<keyword evidence="1" id="KW-0732">Signal</keyword>
<evidence type="ECO:0000313" key="3">
    <source>
        <dbReference type="Proteomes" id="UP000016933"/>
    </source>
</evidence>